<keyword evidence="1" id="KW-0479">Metal-binding</keyword>
<dbReference type="InterPro" id="IPR013083">
    <property type="entry name" value="Znf_RING/FYVE/PHD"/>
</dbReference>
<keyword evidence="5" id="KW-1185">Reference proteome</keyword>
<dbReference type="SMART" id="SM00249">
    <property type="entry name" value="PHD"/>
    <property type="match status" value="1"/>
</dbReference>
<dbReference type="InterPro" id="IPR019787">
    <property type="entry name" value="Znf_PHD-finger"/>
</dbReference>
<dbReference type="InterPro" id="IPR001965">
    <property type="entry name" value="Znf_PHD"/>
</dbReference>
<reference evidence="6" key="1">
    <citation type="submission" date="2025-08" db="UniProtKB">
        <authorList>
            <consortium name="RefSeq"/>
        </authorList>
    </citation>
    <scope>IDENTIFICATION</scope>
</reference>
<dbReference type="Gene3D" id="3.30.40.10">
    <property type="entry name" value="Zinc/RING finger domain, C3HC4 (zinc finger)"/>
    <property type="match status" value="1"/>
</dbReference>
<evidence type="ECO:0000313" key="5">
    <source>
        <dbReference type="Proteomes" id="UP001652625"/>
    </source>
</evidence>
<accession>A0ABM4BQX1</accession>
<name>A0ABM4BQX1_HYDVU</name>
<dbReference type="SUPFAM" id="SSF57903">
    <property type="entry name" value="FYVE/PHD zinc finger"/>
    <property type="match status" value="1"/>
</dbReference>
<dbReference type="RefSeq" id="XP_065651537.1">
    <property type="nucleotide sequence ID" value="XM_065795465.1"/>
</dbReference>
<dbReference type="Proteomes" id="UP001652625">
    <property type="component" value="Chromosome 04"/>
</dbReference>
<sequence length="244" mass="28302">MLSDKHIHFCQQIMSIQLGIDVGLQDPITDQLLSFNIHPNAPFVQVRHDGHLHWVCVTTYGCAAGEIYLFDSFFHGAISFATKRQIYSILKCAKKYLVIKVLPIQQQTNGVDCGLYAITWARQILEVKGIPPTSIMFEENCMRKHLLQCIINNRLDVFPTTIDSFRFKKCASKNFRIRLHCSCRMFWTHKDENIISGQTAQCFSCKEWFHRECGKIPQSAYEKEDELWYCHQCSCKVIANKDEI</sequence>
<dbReference type="Pfam" id="PF00628">
    <property type="entry name" value="PHD"/>
    <property type="match status" value="1"/>
</dbReference>
<keyword evidence="2" id="KW-0863">Zinc-finger</keyword>
<evidence type="ECO:0000259" key="4">
    <source>
        <dbReference type="SMART" id="SM00249"/>
    </source>
</evidence>
<evidence type="ECO:0000256" key="3">
    <source>
        <dbReference type="ARBA" id="ARBA00022833"/>
    </source>
</evidence>
<gene>
    <name evidence="6" type="primary">LOC136079568</name>
</gene>
<dbReference type="InterPro" id="IPR038765">
    <property type="entry name" value="Papain-like_cys_pep_sf"/>
</dbReference>
<dbReference type="Gene3D" id="3.40.395.10">
    <property type="entry name" value="Adenoviral Proteinase, Chain A"/>
    <property type="match status" value="1"/>
</dbReference>
<organism evidence="5 6">
    <name type="scientific">Hydra vulgaris</name>
    <name type="common">Hydra</name>
    <name type="synonym">Hydra attenuata</name>
    <dbReference type="NCBI Taxonomy" id="6087"/>
    <lineage>
        <taxon>Eukaryota</taxon>
        <taxon>Metazoa</taxon>
        <taxon>Cnidaria</taxon>
        <taxon>Hydrozoa</taxon>
        <taxon>Hydroidolina</taxon>
        <taxon>Anthoathecata</taxon>
        <taxon>Aplanulata</taxon>
        <taxon>Hydridae</taxon>
        <taxon>Hydra</taxon>
    </lineage>
</organism>
<evidence type="ECO:0000256" key="1">
    <source>
        <dbReference type="ARBA" id="ARBA00022723"/>
    </source>
</evidence>
<dbReference type="SUPFAM" id="SSF54001">
    <property type="entry name" value="Cysteine proteinases"/>
    <property type="match status" value="1"/>
</dbReference>
<dbReference type="GeneID" id="136079568"/>
<proteinExistence type="predicted"/>
<dbReference type="PANTHER" id="PTHR34718:SF2">
    <property type="entry name" value="PHD-TYPE DOMAIN-CONTAINING PROTEIN"/>
    <property type="match status" value="1"/>
</dbReference>
<protein>
    <submittedName>
        <fullName evidence="6">Uncharacterized protein LOC136079568</fullName>
    </submittedName>
</protein>
<dbReference type="PANTHER" id="PTHR34718">
    <property type="entry name" value="PHD-TYPE DOMAIN-CONTAINING PROTEIN"/>
    <property type="match status" value="1"/>
</dbReference>
<dbReference type="InterPro" id="IPR011011">
    <property type="entry name" value="Znf_FYVE_PHD"/>
</dbReference>
<keyword evidence="3" id="KW-0862">Zinc</keyword>
<feature type="domain" description="Zinc finger PHD-type" evidence="4">
    <location>
        <begin position="180"/>
        <end position="234"/>
    </location>
</feature>
<evidence type="ECO:0000256" key="2">
    <source>
        <dbReference type="ARBA" id="ARBA00022771"/>
    </source>
</evidence>
<evidence type="ECO:0000313" key="6">
    <source>
        <dbReference type="RefSeq" id="XP_065651537.1"/>
    </source>
</evidence>